<dbReference type="Gene3D" id="2.70.40.10">
    <property type="match status" value="1"/>
</dbReference>
<dbReference type="SUPFAM" id="SSF51283">
    <property type="entry name" value="dUTPase-like"/>
    <property type="match status" value="1"/>
</dbReference>
<keyword evidence="2" id="KW-0546">Nucleotide metabolism</keyword>
<evidence type="ECO:0000256" key="2">
    <source>
        <dbReference type="ARBA" id="ARBA00023080"/>
    </source>
</evidence>
<dbReference type="Proteomes" id="UP000680839">
    <property type="component" value="Chromosome"/>
</dbReference>
<proteinExistence type="predicted"/>
<dbReference type="AlphaFoldDB" id="A0A975RMG8"/>
<dbReference type="InterPro" id="IPR011962">
    <property type="entry name" value="dCTP_deaminase"/>
</dbReference>
<feature type="region of interest" description="Disordered" evidence="3">
    <location>
        <begin position="341"/>
        <end position="367"/>
    </location>
</feature>
<evidence type="ECO:0000256" key="4">
    <source>
        <dbReference type="SAM" id="Phobius"/>
    </source>
</evidence>
<dbReference type="EMBL" id="CP076134">
    <property type="protein sequence ID" value="QWG13410.1"/>
    <property type="molecule type" value="Genomic_DNA"/>
</dbReference>
<keyword evidence="4" id="KW-1133">Transmembrane helix</keyword>
<sequence length="367" mass="40603">MQTDQITYSSNDDEAAARATTYEQNDPFPSIPRALLSSVEIDDYARVTGMLFPFFPKALKSASYEAHIGGSAIWWDEKGKRIERTVKRGEQLVLEANSIVFVQVEPTFRLPDYMAIRFNLRITHVHRGLLLGTGPLVDPGFHGKLLIPLHNLTSSPYNLNTNDALIWIEFTKTTFGAARTEDQPADLKKFVGFPPNKRNMTPDDYLRKANGGNPIRSSIPDAVGDARRSAKSAERWSKTIAGIGFAGFVALVVALYAVYLQVGSMIQNSTALTASVQQMLLPVAADTKAGSEKIAAGQSQMDRMNQQLDQLSRTMETKLTDRAAAAQAQIDRLTQQTDRLNQDLDVIKKSKPPRRSSPKRARPAAVR</sequence>
<keyword evidence="4" id="KW-0812">Transmembrane</keyword>
<protein>
    <recommendedName>
        <fullName evidence="7">Deoxycytidine triphosphate deaminase</fullName>
    </recommendedName>
</protein>
<gene>
    <name evidence="5" type="ORF">KMZ29_01265</name>
</gene>
<evidence type="ECO:0000256" key="1">
    <source>
        <dbReference type="ARBA" id="ARBA00022801"/>
    </source>
</evidence>
<feature type="transmembrane region" description="Helical" evidence="4">
    <location>
        <begin position="240"/>
        <end position="259"/>
    </location>
</feature>
<name>A0A975RMG8_9BRAD</name>
<keyword evidence="4" id="KW-0472">Membrane</keyword>
<dbReference type="Pfam" id="PF22769">
    <property type="entry name" value="DCD"/>
    <property type="match status" value="1"/>
</dbReference>
<dbReference type="InterPro" id="IPR033704">
    <property type="entry name" value="dUTPase_trimeric"/>
</dbReference>
<evidence type="ECO:0000313" key="6">
    <source>
        <dbReference type="Proteomes" id="UP000680839"/>
    </source>
</evidence>
<feature type="compositionally biased region" description="Basic residues" evidence="3">
    <location>
        <begin position="349"/>
        <end position="367"/>
    </location>
</feature>
<dbReference type="CDD" id="cd07557">
    <property type="entry name" value="trimeric_dUTPase"/>
    <property type="match status" value="1"/>
</dbReference>
<accession>A0A975RMG8</accession>
<dbReference type="RefSeq" id="WP_215622129.1">
    <property type="nucleotide sequence ID" value="NZ_CP076134.1"/>
</dbReference>
<organism evidence="5 6">
    <name type="scientific">Bradyrhizobium sediminis</name>
    <dbReference type="NCBI Taxonomy" id="2840469"/>
    <lineage>
        <taxon>Bacteria</taxon>
        <taxon>Pseudomonadati</taxon>
        <taxon>Pseudomonadota</taxon>
        <taxon>Alphaproteobacteria</taxon>
        <taxon>Hyphomicrobiales</taxon>
        <taxon>Nitrobacteraceae</taxon>
        <taxon>Bradyrhizobium</taxon>
    </lineage>
</organism>
<dbReference type="GO" id="GO:0006229">
    <property type="term" value="P:dUTP biosynthetic process"/>
    <property type="evidence" value="ECO:0007669"/>
    <property type="project" value="InterPro"/>
</dbReference>
<dbReference type="GO" id="GO:0008829">
    <property type="term" value="F:dCTP deaminase activity"/>
    <property type="evidence" value="ECO:0007669"/>
    <property type="project" value="InterPro"/>
</dbReference>
<dbReference type="InterPro" id="IPR036157">
    <property type="entry name" value="dUTPase-like_sf"/>
</dbReference>
<evidence type="ECO:0000313" key="5">
    <source>
        <dbReference type="EMBL" id="QWG13410.1"/>
    </source>
</evidence>
<reference evidence="5" key="1">
    <citation type="submission" date="2021-06" db="EMBL/GenBank/DDBJ databases">
        <title>Bradyrhizobium sp. S2-20-1 Genome sequencing.</title>
        <authorList>
            <person name="Jin L."/>
        </authorList>
    </citation>
    <scope>NUCLEOTIDE SEQUENCE</scope>
    <source>
        <strain evidence="5">S2-20-1</strain>
    </source>
</reference>
<keyword evidence="1" id="KW-0378">Hydrolase</keyword>
<evidence type="ECO:0008006" key="7">
    <source>
        <dbReference type="Google" id="ProtNLM"/>
    </source>
</evidence>
<evidence type="ECO:0000256" key="3">
    <source>
        <dbReference type="SAM" id="MobiDB-lite"/>
    </source>
</evidence>